<keyword evidence="3" id="KW-1185">Reference proteome</keyword>
<feature type="domain" description="Maestro/Maestro-like HEAT-repeats" evidence="1">
    <location>
        <begin position="199"/>
        <end position="437"/>
    </location>
</feature>
<reference evidence="2" key="2">
    <citation type="submission" date="2025-08" db="UniProtKB">
        <authorList>
            <consortium name="Ensembl"/>
        </authorList>
    </citation>
    <scope>IDENTIFICATION</scope>
    <source>
        <strain evidence="2">broiler</strain>
    </source>
</reference>
<protein>
    <recommendedName>
        <fullName evidence="1">Maestro/Maestro-like HEAT-repeats domain-containing protein</fullName>
    </recommendedName>
</protein>
<dbReference type="Pfam" id="PF23227">
    <property type="entry name" value="HEAT_MROH2B_C"/>
    <property type="match status" value="1"/>
</dbReference>
<reference evidence="2" key="3">
    <citation type="submission" date="2025-09" db="UniProtKB">
        <authorList>
            <consortium name="Ensembl"/>
        </authorList>
    </citation>
    <scope>IDENTIFICATION</scope>
    <source>
        <strain evidence="2">broiler</strain>
    </source>
</reference>
<evidence type="ECO:0000259" key="1">
    <source>
        <dbReference type="Pfam" id="PF23227"/>
    </source>
</evidence>
<accession>A0A8V0YCV4</accession>
<dbReference type="Gene3D" id="1.25.10.10">
    <property type="entry name" value="Leucine-rich Repeat Variant"/>
    <property type="match status" value="1"/>
</dbReference>
<dbReference type="GeneTree" id="ENSGT00940000160596"/>
<dbReference type="PANTHER" id="PTHR23120">
    <property type="entry name" value="MAESTRO-RELATED HEAT DOMAIN-CONTAINING"/>
    <property type="match status" value="1"/>
</dbReference>
<dbReference type="InterPro" id="IPR055406">
    <property type="entry name" value="HEAT_Maestro"/>
</dbReference>
<proteinExistence type="predicted"/>
<gene>
    <name evidence="2" type="primary">HEATR8L5</name>
</gene>
<dbReference type="Proteomes" id="UP000000539">
    <property type="component" value="Chromosome Z"/>
</dbReference>
<dbReference type="InterPro" id="IPR011989">
    <property type="entry name" value="ARM-like"/>
</dbReference>
<reference evidence="2" key="1">
    <citation type="submission" date="2020-11" db="EMBL/GenBank/DDBJ databases">
        <title>Gallus gallus (Chicken) genome, bGalGal1, GRCg7b, maternal haplotype autosomes + Z &amp; W.</title>
        <authorList>
            <person name="Warren W."/>
            <person name="Formenti G."/>
            <person name="Fedrigo O."/>
            <person name="Haase B."/>
            <person name="Mountcastle J."/>
            <person name="Balacco J."/>
            <person name="Tracey A."/>
            <person name="Schneider V."/>
            <person name="Okimoto R."/>
            <person name="Cheng H."/>
            <person name="Hawken R."/>
            <person name="Howe K."/>
            <person name="Jarvis E.D."/>
        </authorList>
    </citation>
    <scope>NUCLEOTIDE SEQUENCE [LARGE SCALE GENOMIC DNA]</scope>
    <source>
        <strain evidence="2">Broiler</strain>
    </source>
</reference>
<dbReference type="AlphaFoldDB" id="A0A8V0YCV4"/>
<evidence type="ECO:0000313" key="2">
    <source>
        <dbReference type="Ensembl" id="ENSGALP00010016314.1"/>
    </source>
</evidence>
<name>A0A8V0YCV4_CHICK</name>
<dbReference type="InterPro" id="IPR016024">
    <property type="entry name" value="ARM-type_fold"/>
</dbReference>
<dbReference type="Ensembl" id="ENSGALT00010028441.1">
    <property type="protein sequence ID" value="ENSGALP00010016314.1"/>
    <property type="gene ID" value="ENSGALG00010011897.1"/>
</dbReference>
<sequence length="468" mass="54087">MLACQFPRNVLTCVLTHLPQNDSTTLDMWKSMLSSTRSSERVLEVLFLVFKMGTLCGIPTAELDLLHLTVPEILGSIPRNLKRRRASLQETLFSLLDMLTRHFPRDVLMSVLTHLPQCDSTTLDIWESLLAPAATSERVLEELCSVLQDQQLCMTFNFTTVDFGLLRLTVMRPTEEILQELCNPDLFQMFLKIKSLPLLWLVLRGLVLLSERPETAREIRALLPDIMETLQFGNVHVTLNALNIFRNMMNHLGKMVLRPITLELADKLLHLFNHVSGEVRESSILLFQDVMEAVVWWQKGKMRKNVRRGLLPLLFRNSDETSSVAEAAGETLLACAKFLNWQELKHQAEKRNMVGIRECLLQQDRKRVDKYLQQSLLYLRDSQAAMRQEALSFIGLAWVYWDQSEEMRKKIYSVLHPLERDSHPTIRSLATSTILMLRYSRQQAKSGGGRLVELRCWPCNPLFRHKYD</sequence>
<dbReference type="InterPro" id="IPR045206">
    <property type="entry name" value="Maestro_heat-like_prot"/>
</dbReference>
<dbReference type="PANTHER" id="PTHR23120:SF42">
    <property type="entry name" value="MAESTRO HEAT-LIKE REPEAT FAMILY MEMBER 3"/>
    <property type="match status" value="1"/>
</dbReference>
<dbReference type="SUPFAM" id="SSF48371">
    <property type="entry name" value="ARM repeat"/>
    <property type="match status" value="1"/>
</dbReference>
<organism evidence="2 3">
    <name type="scientific">Gallus gallus</name>
    <name type="common">Chicken</name>
    <dbReference type="NCBI Taxonomy" id="9031"/>
    <lineage>
        <taxon>Eukaryota</taxon>
        <taxon>Metazoa</taxon>
        <taxon>Chordata</taxon>
        <taxon>Craniata</taxon>
        <taxon>Vertebrata</taxon>
        <taxon>Euteleostomi</taxon>
        <taxon>Archelosauria</taxon>
        <taxon>Archosauria</taxon>
        <taxon>Dinosauria</taxon>
        <taxon>Saurischia</taxon>
        <taxon>Theropoda</taxon>
        <taxon>Coelurosauria</taxon>
        <taxon>Aves</taxon>
        <taxon>Neognathae</taxon>
        <taxon>Galloanserae</taxon>
        <taxon>Galliformes</taxon>
        <taxon>Phasianidae</taxon>
        <taxon>Phasianinae</taxon>
        <taxon>Gallus</taxon>
    </lineage>
</organism>
<evidence type="ECO:0000313" key="3">
    <source>
        <dbReference type="Proteomes" id="UP000000539"/>
    </source>
</evidence>